<feature type="signal peptide" evidence="1">
    <location>
        <begin position="1"/>
        <end position="19"/>
    </location>
</feature>
<name>A0A0C3D4P5_9AGAM</name>
<dbReference type="HOGENOM" id="CLU_2122511_0_0_1"/>
<dbReference type="EMBL" id="KN822128">
    <property type="protein sequence ID" value="KIM55760.1"/>
    <property type="molecule type" value="Genomic_DNA"/>
</dbReference>
<evidence type="ECO:0000313" key="3">
    <source>
        <dbReference type="Proteomes" id="UP000053989"/>
    </source>
</evidence>
<evidence type="ECO:0008006" key="4">
    <source>
        <dbReference type="Google" id="ProtNLM"/>
    </source>
</evidence>
<feature type="chain" id="PRO_5002163089" description="Secreted protein" evidence="1">
    <location>
        <begin position="20"/>
        <end position="114"/>
    </location>
</feature>
<dbReference type="InParanoid" id="A0A0C3D4P5"/>
<gene>
    <name evidence="2" type="ORF">SCLCIDRAFT_287840</name>
</gene>
<keyword evidence="1" id="KW-0732">Signal</keyword>
<dbReference type="Proteomes" id="UP000053989">
    <property type="component" value="Unassembled WGS sequence"/>
</dbReference>
<organism evidence="2 3">
    <name type="scientific">Scleroderma citrinum Foug A</name>
    <dbReference type="NCBI Taxonomy" id="1036808"/>
    <lineage>
        <taxon>Eukaryota</taxon>
        <taxon>Fungi</taxon>
        <taxon>Dikarya</taxon>
        <taxon>Basidiomycota</taxon>
        <taxon>Agaricomycotina</taxon>
        <taxon>Agaricomycetes</taxon>
        <taxon>Agaricomycetidae</taxon>
        <taxon>Boletales</taxon>
        <taxon>Sclerodermatineae</taxon>
        <taxon>Sclerodermataceae</taxon>
        <taxon>Scleroderma</taxon>
    </lineage>
</organism>
<accession>A0A0C3D4P5</accession>
<reference evidence="3" key="2">
    <citation type="submission" date="2015-01" db="EMBL/GenBank/DDBJ databases">
        <title>Evolutionary Origins and Diversification of the Mycorrhizal Mutualists.</title>
        <authorList>
            <consortium name="DOE Joint Genome Institute"/>
            <consortium name="Mycorrhizal Genomics Consortium"/>
            <person name="Kohler A."/>
            <person name="Kuo A."/>
            <person name="Nagy L.G."/>
            <person name="Floudas D."/>
            <person name="Copeland A."/>
            <person name="Barry K.W."/>
            <person name="Cichocki N."/>
            <person name="Veneault-Fourrey C."/>
            <person name="LaButti K."/>
            <person name="Lindquist E.A."/>
            <person name="Lipzen A."/>
            <person name="Lundell T."/>
            <person name="Morin E."/>
            <person name="Murat C."/>
            <person name="Riley R."/>
            <person name="Ohm R."/>
            <person name="Sun H."/>
            <person name="Tunlid A."/>
            <person name="Henrissat B."/>
            <person name="Grigoriev I.V."/>
            <person name="Hibbett D.S."/>
            <person name="Martin F."/>
        </authorList>
    </citation>
    <scope>NUCLEOTIDE SEQUENCE [LARGE SCALE GENOMIC DNA]</scope>
    <source>
        <strain evidence="3">Foug A</strain>
    </source>
</reference>
<evidence type="ECO:0000256" key="1">
    <source>
        <dbReference type="SAM" id="SignalP"/>
    </source>
</evidence>
<keyword evidence="3" id="KW-1185">Reference proteome</keyword>
<evidence type="ECO:0000313" key="2">
    <source>
        <dbReference type="EMBL" id="KIM55760.1"/>
    </source>
</evidence>
<sequence>MCSVFPLFFFYCYFPFSLSNSSCMFCLYLCWRGHVDLSHNIVGRIISSFHFLSREPCSSAPSFAPYLHCAAADGLVLTNCGKRVASCTPISPYRPYSAGCSSNGSPIVTIACSM</sequence>
<protein>
    <recommendedName>
        <fullName evidence="4">Secreted protein</fullName>
    </recommendedName>
</protein>
<proteinExistence type="predicted"/>
<reference evidence="2 3" key="1">
    <citation type="submission" date="2014-04" db="EMBL/GenBank/DDBJ databases">
        <authorList>
            <consortium name="DOE Joint Genome Institute"/>
            <person name="Kuo A."/>
            <person name="Kohler A."/>
            <person name="Nagy L.G."/>
            <person name="Floudas D."/>
            <person name="Copeland A."/>
            <person name="Barry K.W."/>
            <person name="Cichocki N."/>
            <person name="Veneault-Fourrey C."/>
            <person name="LaButti K."/>
            <person name="Lindquist E.A."/>
            <person name="Lipzen A."/>
            <person name="Lundell T."/>
            <person name="Morin E."/>
            <person name="Murat C."/>
            <person name="Sun H."/>
            <person name="Tunlid A."/>
            <person name="Henrissat B."/>
            <person name="Grigoriev I.V."/>
            <person name="Hibbett D.S."/>
            <person name="Martin F."/>
            <person name="Nordberg H.P."/>
            <person name="Cantor M.N."/>
            <person name="Hua S.X."/>
        </authorList>
    </citation>
    <scope>NUCLEOTIDE SEQUENCE [LARGE SCALE GENOMIC DNA]</scope>
    <source>
        <strain evidence="2 3">Foug A</strain>
    </source>
</reference>
<dbReference type="AlphaFoldDB" id="A0A0C3D4P5"/>